<evidence type="ECO:0000256" key="1">
    <source>
        <dbReference type="SAM" id="MobiDB-lite"/>
    </source>
</evidence>
<organism evidence="2 3">
    <name type="scientific">Cyclotella atomus</name>
    <dbReference type="NCBI Taxonomy" id="382360"/>
    <lineage>
        <taxon>Eukaryota</taxon>
        <taxon>Sar</taxon>
        <taxon>Stramenopiles</taxon>
        <taxon>Ochrophyta</taxon>
        <taxon>Bacillariophyta</taxon>
        <taxon>Coscinodiscophyceae</taxon>
        <taxon>Thalassiosirophycidae</taxon>
        <taxon>Stephanodiscales</taxon>
        <taxon>Stephanodiscaceae</taxon>
        <taxon>Cyclotella</taxon>
    </lineage>
</organism>
<accession>A0ABD3QV64</accession>
<comment type="caution">
    <text evidence="2">The sequence shown here is derived from an EMBL/GenBank/DDBJ whole genome shotgun (WGS) entry which is preliminary data.</text>
</comment>
<evidence type="ECO:0000313" key="3">
    <source>
        <dbReference type="Proteomes" id="UP001530400"/>
    </source>
</evidence>
<dbReference type="EMBL" id="JALLPJ020000062">
    <property type="protein sequence ID" value="KAL3803789.1"/>
    <property type="molecule type" value="Genomic_DNA"/>
</dbReference>
<reference evidence="2 3" key="1">
    <citation type="submission" date="2024-10" db="EMBL/GenBank/DDBJ databases">
        <title>Updated reference genomes for cyclostephanoid diatoms.</title>
        <authorList>
            <person name="Roberts W.R."/>
            <person name="Alverson A.J."/>
        </authorList>
    </citation>
    <scope>NUCLEOTIDE SEQUENCE [LARGE SCALE GENOMIC DNA]</scope>
    <source>
        <strain evidence="2 3">AJA010-31</strain>
    </source>
</reference>
<gene>
    <name evidence="2" type="ORF">ACHAWO_009195</name>
</gene>
<keyword evidence="3" id="KW-1185">Reference proteome</keyword>
<dbReference type="Proteomes" id="UP001530400">
    <property type="component" value="Unassembled WGS sequence"/>
</dbReference>
<evidence type="ECO:0000313" key="2">
    <source>
        <dbReference type="EMBL" id="KAL3803789.1"/>
    </source>
</evidence>
<feature type="region of interest" description="Disordered" evidence="1">
    <location>
        <begin position="1"/>
        <end position="25"/>
    </location>
</feature>
<protein>
    <submittedName>
        <fullName evidence="2">Uncharacterized protein</fullName>
    </submittedName>
</protein>
<dbReference type="AlphaFoldDB" id="A0ABD3QV64"/>
<proteinExistence type="predicted"/>
<name>A0ABD3QV64_9STRA</name>
<sequence>MRPLTDRPCLPRVRQPQNNETAAEEHAPIIESAPVLNTVALNSCRGTIGTDRVPWAKPSATLLGKDLFYCAYHESSHILDGGAGLSEDHRNQFMKDMYLMIYHISSKEELDIKISACRDKYGHNKKSLDYIKSLDGNKKHLCHAFTQGLFTLTHTATQRSQGFNDKIKGHTSLKDMLSDADLVTLHDHVDTLNRANDKRAMDELAKLRNTEMCWSSRYESAVQESICLSTNVESCDDIGNGCFRVKQRDMAASSTVNTQTKIIHLGHCIPFLLVTVGSGHQLSCRACALYEIYE</sequence>